<evidence type="ECO:0000313" key="3">
    <source>
        <dbReference type="Proteomes" id="UP001153069"/>
    </source>
</evidence>
<dbReference type="PANTHER" id="PTHR35871:SF1">
    <property type="entry name" value="CXC1-LIKE CYSTEINE CLUSTER ASSOCIATED WITH KDZ TRANSPOSASES DOMAIN-CONTAINING PROTEIN"/>
    <property type="match status" value="1"/>
</dbReference>
<feature type="region of interest" description="Disordered" evidence="1">
    <location>
        <begin position="23"/>
        <end position="74"/>
    </location>
</feature>
<dbReference type="Proteomes" id="UP001153069">
    <property type="component" value="Unassembled WGS sequence"/>
</dbReference>
<feature type="compositionally biased region" description="Polar residues" evidence="1">
    <location>
        <begin position="62"/>
        <end position="72"/>
    </location>
</feature>
<dbReference type="PANTHER" id="PTHR35871">
    <property type="entry name" value="EXPRESSED PROTEIN"/>
    <property type="match status" value="1"/>
</dbReference>
<dbReference type="AlphaFoldDB" id="A0A9N8EXA9"/>
<organism evidence="2 3">
    <name type="scientific">Seminavis robusta</name>
    <dbReference type="NCBI Taxonomy" id="568900"/>
    <lineage>
        <taxon>Eukaryota</taxon>
        <taxon>Sar</taxon>
        <taxon>Stramenopiles</taxon>
        <taxon>Ochrophyta</taxon>
        <taxon>Bacillariophyta</taxon>
        <taxon>Bacillariophyceae</taxon>
        <taxon>Bacillariophycidae</taxon>
        <taxon>Naviculales</taxon>
        <taxon>Naviculaceae</taxon>
        <taxon>Seminavis</taxon>
    </lineage>
</organism>
<accession>A0A9N8EXA9</accession>
<evidence type="ECO:0000313" key="2">
    <source>
        <dbReference type="EMBL" id="CAB9528812.1"/>
    </source>
</evidence>
<dbReference type="OrthoDB" id="6511194at2759"/>
<comment type="caution">
    <text evidence="2">The sequence shown here is derived from an EMBL/GenBank/DDBJ whole genome shotgun (WGS) entry which is preliminary data.</text>
</comment>
<proteinExistence type="predicted"/>
<keyword evidence="3" id="KW-1185">Reference proteome</keyword>
<reference evidence="2" key="1">
    <citation type="submission" date="2020-06" db="EMBL/GenBank/DDBJ databases">
        <authorList>
            <consortium name="Plant Systems Biology data submission"/>
        </authorList>
    </citation>
    <scope>NUCLEOTIDE SEQUENCE</scope>
    <source>
        <strain evidence="2">D6</strain>
    </source>
</reference>
<gene>
    <name evidence="2" type="ORF">SEMRO_2326_G323460.1</name>
</gene>
<feature type="compositionally biased region" description="Low complexity" evidence="1">
    <location>
        <begin position="31"/>
        <end position="51"/>
    </location>
</feature>
<protein>
    <submittedName>
        <fullName evidence="2">Uncharacterized protein</fullName>
    </submittedName>
</protein>
<sequence length="1134" mass="127692">MLIVVSSGHVSGLGVVINTMEKENNSREDISSPSAARPPRRSYSSPTIPSINDNAKRKQSDRTPASPSQTPITPVVHKRIHNVAARVPFGCVQGRRSLCRLFDLTEAESNPLPKRTQQMVESVLALFRKDDSIQARWWPLSTIVGACQRLANFDRSTPLVKDTYRLQFSVDTTLQGLLHPSFIDVVGDVASLEDGSKQIYIRQIKKEAAIYADFSESVPRLPEAAVRNASEWMQELRATRLSLKPYMSLESYAMINYWYSTEAESLFGAREGETAREAAQTLQALLRDASKSTERAKELIIGLGKTDSKTYYVDNYDGEPLEMSFDGIRVEKLATAINKRASYLVRAITLMLETDAENELPNFADKCKQALAEVQAITFDTSITSSRMIGEWLRQFRVHRRFPNPLMKERIGIALFVNHPKAAIAMRDYGNSNIEKLSLESMGDFVHDTLIPKLAAEENVTKERFLKANGLKNVSNDTIHRWLRFLGFRRCVYKKGFYVDVHERPDIVESRINYCLELMKLEVHCAVWVQLTAERVNELKEAKRINPDNLGIPVTSAAEGGTSLLEFHVDDVLDSETLPEVAESDDGSKFGGNHSLRLSPDDDRYMIWGQDEVVSNEKAMNSMAWYGTEGQQALRPKDLGASIMISGIVSREAGWLPTPTFEQLLRINQNREGKMYVATEAAIAVLGSANKRPLTEEDIRLYTFCWHIQPGQNNDGYWTNNHTLVQYENVADVVNVMFPNHKHVICYDHSQGHCAKRKDGLDAARLNLYPGGRQPLMHDTSLSAGCIGNHDNNGLRLEVGAVQSSVFRESDQGPAWMTPEEQAEGKYDKTFDGEVVKRTLRSKKEIHAYLRDKLGEASGLPADCSHLSLASLRDVAKKNKLLPMVVEEVKKQKGWVNAPKGALQLCIERGLIDLSNVTKKKKSYYTMDGRKDPRNPGCIIEGTSLRLLLEQCDDFRREVSMLEWVAKQYNWRVLFSPKCHPEIAGVGIEYDWSVAKNKLLRIPLAERKGKDKFLDKVLNVCFDNKATLTKRVVRGCARKARQFVIAYLLLHAIEAAKTEDDDNGGNGNQALTGEVSVETVRSKKTELKFATIQAARKMYKRHRGIAIFNRDADKISFSSSESIAEFMRKANNKK</sequence>
<name>A0A9N8EXA9_9STRA</name>
<evidence type="ECO:0000256" key="1">
    <source>
        <dbReference type="SAM" id="MobiDB-lite"/>
    </source>
</evidence>
<dbReference type="EMBL" id="CAICTM010002324">
    <property type="protein sequence ID" value="CAB9528812.1"/>
    <property type="molecule type" value="Genomic_DNA"/>
</dbReference>